<protein>
    <submittedName>
        <fullName evidence="2">Uncharacterized protein</fullName>
    </submittedName>
</protein>
<dbReference type="Proteomes" id="UP000426265">
    <property type="component" value="Unassembled WGS sequence"/>
</dbReference>
<feature type="region of interest" description="Disordered" evidence="1">
    <location>
        <begin position="1"/>
        <end position="22"/>
    </location>
</feature>
<name>A0A654EFQ4_ARATH</name>
<evidence type="ECO:0000256" key="1">
    <source>
        <dbReference type="SAM" id="MobiDB-lite"/>
    </source>
</evidence>
<dbReference type="CDD" id="cd00303">
    <property type="entry name" value="retropepsin_like"/>
    <property type="match status" value="1"/>
</dbReference>
<gene>
    <name evidence="2" type="ORF">AN1_LOCUS3642</name>
</gene>
<dbReference type="AlphaFoldDB" id="A0A654EFQ4"/>
<evidence type="ECO:0000313" key="3">
    <source>
        <dbReference type="Proteomes" id="UP000426265"/>
    </source>
</evidence>
<organism evidence="2 3">
    <name type="scientific">Arabidopsis thaliana</name>
    <name type="common">Mouse-ear cress</name>
    <dbReference type="NCBI Taxonomy" id="3702"/>
    <lineage>
        <taxon>Eukaryota</taxon>
        <taxon>Viridiplantae</taxon>
        <taxon>Streptophyta</taxon>
        <taxon>Embryophyta</taxon>
        <taxon>Tracheophyta</taxon>
        <taxon>Spermatophyta</taxon>
        <taxon>Magnoliopsida</taxon>
        <taxon>eudicotyledons</taxon>
        <taxon>Gunneridae</taxon>
        <taxon>Pentapetalae</taxon>
        <taxon>rosids</taxon>
        <taxon>malvids</taxon>
        <taxon>Brassicales</taxon>
        <taxon>Brassicaceae</taxon>
        <taxon>Camelineae</taxon>
        <taxon>Arabidopsis</taxon>
    </lineage>
</organism>
<feature type="compositionally biased region" description="Acidic residues" evidence="1">
    <location>
        <begin position="9"/>
        <end position="20"/>
    </location>
</feature>
<sequence>MEGEHDSDGGEDDTRDEIETAPEITLHALTGLDTPTTLRLRAGIGSRHVLALVDSGSTHNFISVKAAQKLRLHKNNLPPFLV</sequence>
<reference evidence="2 3" key="1">
    <citation type="submission" date="2019-11" db="EMBL/GenBank/DDBJ databases">
        <authorList>
            <person name="Jiao W.-B."/>
            <person name="Schneeberger K."/>
        </authorList>
    </citation>
    <scope>NUCLEOTIDE SEQUENCE [LARGE SCALE GENOMIC DNA]</scope>
    <source>
        <strain evidence="3">cv. An-1</strain>
    </source>
</reference>
<dbReference type="Gene3D" id="2.40.70.10">
    <property type="entry name" value="Acid Proteases"/>
    <property type="match status" value="1"/>
</dbReference>
<dbReference type="EMBL" id="CACRSJ010000104">
    <property type="protein sequence ID" value="VYS48159.1"/>
    <property type="molecule type" value="Genomic_DNA"/>
</dbReference>
<dbReference type="Pfam" id="PF08284">
    <property type="entry name" value="RVP_2"/>
    <property type="match status" value="1"/>
</dbReference>
<proteinExistence type="predicted"/>
<accession>A0A654EFQ4</accession>
<evidence type="ECO:0000313" key="2">
    <source>
        <dbReference type="EMBL" id="VYS48159.1"/>
    </source>
</evidence>
<dbReference type="InterPro" id="IPR021109">
    <property type="entry name" value="Peptidase_aspartic_dom_sf"/>
</dbReference>